<evidence type="ECO:0000313" key="5">
    <source>
        <dbReference type="EMBL" id="ONK79441.1"/>
    </source>
</evidence>
<keyword evidence="6" id="KW-1185">Reference proteome</keyword>
<dbReference type="InterPro" id="IPR027417">
    <property type="entry name" value="P-loop_NTPase"/>
</dbReference>
<dbReference type="PROSITE" id="PS51903">
    <property type="entry name" value="CLP_R"/>
    <property type="match status" value="1"/>
</dbReference>
<organism evidence="5 6">
    <name type="scientific">Asparagus officinalis</name>
    <name type="common">Garden asparagus</name>
    <dbReference type="NCBI Taxonomy" id="4686"/>
    <lineage>
        <taxon>Eukaryota</taxon>
        <taxon>Viridiplantae</taxon>
        <taxon>Streptophyta</taxon>
        <taxon>Embryophyta</taxon>
        <taxon>Tracheophyta</taxon>
        <taxon>Spermatophyta</taxon>
        <taxon>Magnoliopsida</taxon>
        <taxon>Liliopsida</taxon>
        <taxon>Asparagales</taxon>
        <taxon>Asparagaceae</taxon>
        <taxon>Asparagoideae</taxon>
        <taxon>Asparagus</taxon>
    </lineage>
</organism>
<evidence type="ECO:0000256" key="1">
    <source>
        <dbReference type="ARBA" id="ARBA00008675"/>
    </source>
</evidence>
<protein>
    <recommendedName>
        <fullName evidence="4">Clp R domain-containing protein</fullName>
    </recommendedName>
</protein>
<dbReference type="Proteomes" id="UP000243459">
    <property type="component" value="Chromosome 1"/>
</dbReference>
<evidence type="ECO:0000256" key="3">
    <source>
        <dbReference type="PROSITE-ProRule" id="PRU01251"/>
    </source>
</evidence>
<evidence type="ECO:0000259" key="4">
    <source>
        <dbReference type="PROSITE" id="PS51903"/>
    </source>
</evidence>
<dbReference type="InterPro" id="IPR051650">
    <property type="entry name" value="SL_signaling_regulator"/>
</dbReference>
<evidence type="ECO:0000256" key="2">
    <source>
        <dbReference type="ARBA" id="ARBA00022737"/>
    </source>
</evidence>
<dbReference type="EMBL" id="CM007381">
    <property type="protein sequence ID" value="ONK79441.1"/>
    <property type="molecule type" value="Genomic_DNA"/>
</dbReference>
<dbReference type="SUPFAM" id="SSF81923">
    <property type="entry name" value="Double Clp-N motif"/>
    <property type="match status" value="1"/>
</dbReference>
<dbReference type="OMA" id="TNYQFAP"/>
<accession>A0A5P1FRV2</accession>
<dbReference type="Gene3D" id="1.10.1780.10">
    <property type="entry name" value="Clp, N-terminal domain"/>
    <property type="match status" value="1"/>
</dbReference>
<dbReference type="OrthoDB" id="1872342at2759"/>
<reference evidence="6" key="1">
    <citation type="journal article" date="2017" name="Nat. Commun.">
        <title>The asparagus genome sheds light on the origin and evolution of a young Y chromosome.</title>
        <authorList>
            <person name="Harkess A."/>
            <person name="Zhou J."/>
            <person name="Xu C."/>
            <person name="Bowers J.E."/>
            <person name="Van der Hulst R."/>
            <person name="Ayyampalayam S."/>
            <person name="Mercati F."/>
            <person name="Riccardi P."/>
            <person name="McKain M.R."/>
            <person name="Kakrana A."/>
            <person name="Tang H."/>
            <person name="Ray J."/>
            <person name="Groenendijk J."/>
            <person name="Arikit S."/>
            <person name="Mathioni S.M."/>
            <person name="Nakano M."/>
            <person name="Shan H."/>
            <person name="Telgmann-Rauber A."/>
            <person name="Kanno A."/>
            <person name="Yue Z."/>
            <person name="Chen H."/>
            <person name="Li W."/>
            <person name="Chen Y."/>
            <person name="Xu X."/>
            <person name="Zhang Y."/>
            <person name="Luo S."/>
            <person name="Chen H."/>
            <person name="Gao J."/>
            <person name="Mao Z."/>
            <person name="Pires J.C."/>
            <person name="Luo M."/>
            <person name="Kudrna D."/>
            <person name="Wing R.A."/>
            <person name="Meyers B.C."/>
            <person name="Yi K."/>
            <person name="Kong H."/>
            <person name="Lavrijsen P."/>
            <person name="Sunseri F."/>
            <person name="Falavigna A."/>
            <person name="Ye Y."/>
            <person name="Leebens-Mack J.H."/>
            <person name="Chen G."/>
        </authorList>
    </citation>
    <scope>NUCLEOTIDE SEQUENCE [LARGE SCALE GENOMIC DNA]</scope>
    <source>
        <strain evidence="6">cv. DH0086</strain>
    </source>
</reference>
<keyword evidence="2 3" id="KW-0677">Repeat</keyword>
<proteinExistence type="inferred from homology"/>
<name>A0A5P1FRV2_ASPOF</name>
<dbReference type="InterPro" id="IPR004176">
    <property type="entry name" value="Clp_R_N"/>
</dbReference>
<dbReference type="PANTHER" id="PTHR43572">
    <property type="entry name" value="CHAPERONE PROTEIN CLPD, CHLOROPLASTIC"/>
    <property type="match status" value="1"/>
</dbReference>
<dbReference type="InterPro" id="IPR036628">
    <property type="entry name" value="Clp_N_dom_sf"/>
</dbReference>
<evidence type="ECO:0000313" key="6">
    <source>
        <dbReference type="Proteomes" id="UP000243459"/>
    </source>
</evidence>
<sequence length="789" mass="88366">MHAGACSVHLQALTTEAASAIKFSLGLATRRGHSQVTPLHVASTLLNSSSSSALLRRACLVSHSHNLGSHPLHCRALELCFNVALNRLPTNPPPPSGCYIQSQPSLSNSLIAALKRAQAHQRRGLIEQQNQQQDTNLVIKVELEQLIISILDDPSVSRVMKEAGFSSTKVKSNLEEDSCSVFPLSSPFFSDSSREIIKSANVLHTHAVKSSPEKNPCSHFSINEDLELVFDSMLRKQGKVSNIAVVGDSVSIAEGVVSEMMRMLESGGAPDEIKTSHFVKLQLSYAHLRLMSRIEVDLKISDLRRKLTSLALERVIIFVGDLRWALHEDSRDGFSLVEHLIKEIGRLLSEMKVTSDNRVWLMATASYKTYMMCKKKHPYLEAQWALKAVVVPSGGLKLSLQAPSGLDSRMTKLTQYPFQMLEPKAFHTKEEEEKLHCCVECASNFEKEASVFNSEVKNYNTGSSQLPYWLQPHRPKNHRRDTLLDLKRKWNRLCLNLHRFRRSSIHLVSSYPSSTSKVNNINPILTSQIKNTDGPKPLLSDVTTKLELGHPLFSDTATSIYQRNESRVNQRELSRLLQENIPWQSEIIPTIVDALLDNQSKTGIWLLVQGTDQVAKRRVARVTAESFYGSTDKLICIKAKRPANAVEILIEEIRKDPKCVFLIEDFDQGFIAAISECIKTGFLKDPSGEMADLSRSVFILSNSTSGKSHDEVLKMRLWAEETPSSGHKRKKMKLSDPEFELDLNICAETSDLTQEMDLNDEIKFPCTCITMDEVAGGDQMIKERVVDRG</sequence>
<feature type="domain" description="Clp R" evidence="4">
    <location>
        <begin position="10"/>
        <end position="180"/>
    </location>
</feature>
<dbReference type="Gramene" id="ONK79441">
    <property type="protein sequence ID" value="ONK79441"/>
    <property type="gene ID" value="A4U43_C01F6400"/>
</dbReference>
<dbReference type="InterPro" id="IPR058680">
    <property type="entry name" value="NBD_SMAX1-like"/>
</dbReference>
<dbReference type="Pfam" id="PF23569">
    <property type="entry name" value="NBD_SMAX1"/>
    <property type="match status" value="1"/>
</dbReference>
<gene>
    <name evidence="5" type="ORF">A4U43_C01F6400</name>
</gene>
<dbReference type="PANTHER" id="PTHR43572:SF3">
    <property type="entry name" value="PROTEIN SMAX1-LIKE 5"/>
    <property type="match status" value="1"/>
</dbReference>
<dbReference type="AlphaFoldDB" id="A0A5P1FRV2"/>
<comment type="similarity">
    <text evidence="1">Belongs to the ClpA/ClpB family.</text>
</comment>
<dbReference type="Gene3D" id="3.40.50.300">
    <property type="entry name" value="P-loop containing nucleotide triphosphate hydrolases"/>
    <property type="match status" value="1"/>
</dbReference>